<protein>
    <submittedName>
        <fullName evidence="1">Uncharacterized protein</fullName>
    </submittedName>
</protein>
<proteinExistence type="predicted"/>
<dbReference type="EMBL" id="KE343701">
    <property type="protein sequence ID" value="EXB38690.1"/>
    <property type="molecule type" value="Genomic_DNA"/>
</dbReference>
<evidence type="ECO:0000313" key="1">
    <source>
        <dbReference type="EMBL" id="EXB38690.1"/>
    </source>
</evidence>
<name>W9QRZ2_9ROSA</name>
<accession>W9QRZ2</accession>
<reference evidence="2" key="1">
    <citation type="submission" date="2013-01" db="EMBL/GenBank/DDBJ databases">
        <title>Draft Genome Sequence of a Mulberry Tree, Morus notabilis C.K. Schneid.</title>
        <authorList>
            <person name="He N."/>
            <person name="Zhao S."/>
        </authorList>
    </citation>
    <scope>NUCLEOTIDE SEQUENCE</scope>
</reference>
<gene>
    <name evidence="1" type="ORF">L484_008054</name>
</gene>
<dbReference type="AlphaFoldDB" id="W9QRZ2"/>
<dbReference type="Proteomes" id="UP000030645">
    <property type="component" value="Unassembled WGS sequence"/>
</dbReference>
<evidence type="ECO:0000313" key="2">
    <source>
        <dbReference type="Proteomes" id="UP000030645"/>
    </source>
</evidence>
<keyword evidence="2" id="KW-1185">Reference proteome</keyword>
<organism evidence="1 2">
    <name type="scientific">Morus notabilis</name>
    <dbReference type="NCBI Taxonomy" id="981085"/>
    <lineage>
        <taxon>Eukaryota</taxon>
        <taxon>Viridiplantae</taxon>
        <taxon>Streptophyta</taxon>
        <taxon>Embryophyta</taxon>
        <taxon>Tracheophyta</taxon>
        <taxon>Spermatophyta</taxon>
        <taxon>Magnoliopsida</taxon>
        <taxon>eudicotyledons</taxon>
        <taxon>Gunneridae</taxon>
        <taxon>Pentapetalae</taxon>
        <taxon>rosids</taxon>
        <taxon>fabids</taxon>
        <taxon>Rosales</taxon>
        <taxon>Moraceae</taxon>
        <taxon>Moreae</taxon>
        <taxon>Morus</taxon>
    </lineage>
</organism>
<sequence>MREATKTRTLDPLQWQAFASWMGRVILKVFYFPYGHTKHAFTTADFSASHRVLLLVICPIFTIKSMPNL</sequence>